<feature type="non-terminal residue" evidence="2">
    <location>
        <position position="161"/>
    </location>
</feature>
<keyword evidence="3" id="KW-1185">Reference proteome</keyword>
<evidence type="ECO:0000313" key="3">
    <source>
        <dbReference type="Proteomes" id="UP001219934"/>
    </source>
</evidence>
<dbReference type="AlphaFoldDB" id="A0AAD6BHC7"/>
<proteinExistence type="predicted"/>
<evidence type="ECO:0000313" key="2">
    <source>
        <dbReference type="EMBL" id="KAJ4942995.1"/>
    </source>
</evidence>
<feature type="region of interest" description="Disordered" evidence="1">
    <location>
        <begin position="95"/>
        <end position="123"/>
    </location>
</feature>
<reference evidence="2" key="1">
    <citation type="submission" date="2022-11" db="EMBL/GenBank/DDBJ databases">
        <title>Chromosome-level genome of Pogonophryne albipinna.</title>
        <authorList>
            <person name="Jo E."/>
        </authorList>
    </citation>
    <scope>NUCLEOTIDE SEQUENCE</scope>
    <source>
        <strain evidence="2">SGF0006</strain>
        <tissue evidence="2">Muscle</tissue>
    </source>
</reference>
<feature type="compositionally biased region" description="Basic and acidic residues" evidence="1">
    <location>
        <begin position="27"/>
        <end position="57"/>
    </location>
</feature>
<name>A0AAD6BHC7_9TELE</name>
<feature type="region of interest" description="Disordered" evidence="1">
    <location>
        <begin position="11"/>
        <end position="58"/>
    </location>
</feature>
<organism evidence="2 3">
    <name type="scientific">Pogonophryne albipinna</name>
    <dbReference type="NCBI Taxonomy" id="1090488"/>
    <lineage>
        <taxon>Eukaryota</taxon>
        <taxon>Metazoa</taxon>
        <taxon>Chordata</taxon>
        <taxon>Craniata</taxon>
        <taxon>Vertebrata</taxon>
        <taxon>Euteleostomi</taxon>
        <taxon>Actinopterygii</taxon>
        <taxon>Neopterygii</taxon>
        <taxon>Teleostei</taxon>
        <taxon>Neoteleostei</taxon>
        <taxon>Acanthomorphata</taxon>
        <taxon>Eupercaria</taxon>
        <taxon>Perciformes</taxon>
        <taxon>Notothenioidei</taxon>
        <taxon>Pogonophryne</taxon>
    </lineage>
</organism>
<accession>A0AAD6BHC7</accession>
<sequence length="161" mass="17769">LRHFDQCRRAAIGMGQKMTRPIQVKPADSESRGEKERRNEGERRSWRETNEGGKDGLADQQRLLLNTERKGQKSCLVFLGTGGNTSQQIVFRRAGQASGGDAHAEGSEAGTGTRLSSQPLPLSPSAVTLNNTFSLITTTITLRNKLVFFQRGMEMGKRRPP</sequence>
<comment type="caution">
    <text evidence="2">The sequence shown here is derived from an EMBL/GenBank/DDBJ whole genome shotgun (WGS) entry which is preliminary data.</text>
</comment>
<dbReference type="Proteomes" id="UP001219934">
    <property type="component" value="Unassembled WGS sequence"/>
</dbReference>
<gene>
    <name evidence="2" type="ORF">JOQ06_005507</name>
</gene>
<dbReference type="EMBL" id="JAPTMU010000005">
    <property type="protein sequence ID" value="KAJ4942995.1"/>
    <property type="molecule type" value="Genomic_DNA"/>
</dbReference>
<feature type="non-terminal residue" evidence="2">
    <location>
        <position position="1"/>
    </location>
</feature>
<protein>
    <submittedName>
        <fullName evidence="2">Uncharacterized protein</fullName>
    </submittedName>
</protein>
<evidence type="ECO:0000256" key="1">
    <source>
        <dbReference type="SAM" id="MobiDB-lite"/>
    </source>
</evidence>